<sequence>MYSPDRPPAPQSTHSWWSDRNSLGPTISIHAMAKPLIRLMYHSQVRTFIKKNRGIALSEATMQICFSYLAYKYISPATKALILDELNIRVKADEDSARVVRQAFVQQQSCLVAILLDSPDAEVRRRTCKLLGAIRPKVCLDGWKPCVPILAVLLGEEDDDVRTGAMQILSRISSSIDGARAVGSTDFVKYAPALLNFATTRPLTCETLDNLTFLLDGPLEFFLGDGKVSVHASGLRRFVYHTFVGRERGIELLDTTVKIYCDYLALEDISLAIKALILKELNARIEADKNSARVVRQVFVQHRYCLALLLDSSDARIWCYTWKMLAALDFYWDDWEPPNLARIVELLGDEDDDDIRTGAIQILCRVSRSLSGARAVGSTDFLKYVPSLLDFATTRLLACETLNNLAFHRILLLDAALQTRLELLVSDDDAVVREQALLALFG</sequence>
<accession>A0AAD7A0E6</accession>
<organism evidence="1 2">
    <name type="scientific">Mycena albidolilacea</name>
    <dbReference type="NCBI Taxonomy" id="1033008"/>
    <lineage>
        <taxon>Eukaryota</taxon>
        <taxon>Fungi</taxon>
        <taxon>Dikarya</taxon>
        <taxon>Basidiomycota</taxon>
        <taxon>Agaricomycotina</taxon>
        <taxon>Agaricomycetes</taxon>
        <taxon>Agaricomycetidae</taxon>
        <taxon>Agaricales</taxon>
        <taxon>Marasmiineae</taxon>
        <taxon>Mycenaceae</taxon>
        <taxon>Mycena</taxon>
    </lineage>
</organism>
<gene>
    <name evidence="1" type="ORF">DFH08DRAFT_870192</name>
</gene>
<protein>
    <submittedName>
        <fullName evidence="1">Uncharacterized protein</fullName>
    </submittedName>
</protein>
<proteinExistence type="predicted"/>
<reference evidence="1" key="1">
    <citation type="submission" date="2023-03" db="EMBL/GenBank/DDBJ databases">
        <title>Massive genome expansion in bonnet fungi (Mycena s.s.) driven by repeated elements and novel gene families across ecological guilds.</title>
        <authorList>
            <consortium name="Lawrence Berkeley National Laboratory"/>
            <person name="Harder C.B."/>
            <person name="Miyauchi S."/>
            <person name="Viragh M."/>
            <person name="Kuo A."/>
            <person name="Thoen E."/>
            <person name="Andreopoulos B."/>
            <person name="Lu D."/>
            <person name="Skrede I."/>
            <person name="Drula E."/>
            <person name="Henrissat B."/>
            <person name="Morin E."/>
            <person name="Kohler A."/>
            <person name="Barry K."/>
            <person name="LaButti K."/>
            <person name="Morin E."/>
            <person name="Salamov A."/>
            <person name="Lipzen A."/>
            <person name="Mereny Z."/>
            <person name="Hegedus B."/>
            <person name="Baldrian P."/>
            <person name="Stursova M."/>
            <person name="Weitz H."/>
            <person name="Taylor A."/>
            <person name="Grigoriev I.V."/>
            <person name="Nagy L.G."/>
            <person name="Martin F."/>
            <person name="Kauserud H."/>
        </authorList>
    </citation>
    <scope>NUCLEOTIDE SEQUENCE</scope>
    <source>
        <strain evidence="1">CBHHK002</strain>
    </source>
</reference>
<dbReference type="EMBL" id="JARIHO010000020">
    <property type="protein sequence ID" value="KAJ7347072.1"/>
    <property type="molecule type" value="Genomic_DNA"/>
</dbReference>
<dbReference type="SUPFAM" id="SSF48371">
    <property type="entry name" value="ARM repeat"/>
    <property type="match status" value="1"/>
</dbReference>
<dbReference type="Gene3D" id="1.25.10.10">
    <property type="entry name" value="Leucine-rich Repeat Variant"/>
    <property type="match status" value="2"/>
</dbReference>
<dbReference type="Proteomes" id="UP001218218">
    <property type="component" value="Unassembled WGS sequence"/>
</dbReference>
<dbReference type="InterPro" id="IPR011989">
    <property type="entry name" value="ARM-like"/>
</dbReference>
<evidence type="ECO:0000313" key="1">
    <source>
        <dbReference type="EMBL" id="KAJ7347072.1"/>
    </source>
</evidence>
<comment type="caution">
    <text evidence="1">The sequence shown here is derived from an EMBL/GenBank/DDBJ whole genome shotgun (WGS) entry which is preliminary data.</text>
</comment>
<name>A0AAD7A0E6_9AGAR</name>
<dbReference type="InterPro" id="IPR016024">
    <property type="entry name" value="ARM-type_fold"/>
</dbReference>
<dbReference type="AlphaFoldDB" id="A0AAD7A0E6"/>
<evidence type="ECO:0000313" key="2">
    <source>
        <dbReference type="Proteomes" id="UP001218218"/>
    </source>
</evidence>
<dbReference type="Pfam" id="PF13646">
    <property type="entry name" value="HEAT_2"/>
    <property type="match status" value="1"/>
</dbReference>
<keyword evidence="2" id="KW-1185">Reference proteome</keyword>